<comment type="caution">
    <text evidence="2">The sequence shown here is derived from an EMBL/GenBank/DDBJ whole genome shotgun (WGS) entry which is preliminary data.</text>
</comment>
<feature type="region of interest" description="Disordered" evidence="1">
    <location>
        <begin position="125"/>
        <end position="144"/>
    </location>
</feature>
<dbReference type="Proteomes" id="UP000799444">
    <property type="component" value="Unassembled WGS sequence"/>
</dbReference>
<sequence>MAVFQKALDGGSGRGRWTPRRTLSWRLGWADEERDGGGNGGAFRKSRRWTSVKQACLAWNLYIWAFIINEQERSTPPLLLCINVHNSTSNGTEKREVESRDCVSSKAYRAQWSMHSSTAVKIGLEMPSQDQYRPSDTTTQRYYS</sequence>
<feature type="compositionally biased region" description="Polar residues" evidence="1">
    <location>
        <begin position="128"/>
        <end position="144"/>
    </location>
</feature>
<evidence type="ECO:0000313" key="2">
    <source>
        <dbReference type="EMBL" id="KAF2738055.1"/>
    </source>
</evidence>
<keyword evidence="3" id="KW-1185">Reference proteome</keyword>
<proteinExistence type="predicted"/>
<evidence type="ECO:0000256" key="1">
    <source>
        <dbReference type="SAM" id="MobiDB-lite"/>
    </source>
</evidence>
<protein>
    <submittedName>
        <fullName evidence="2">Uncharacterized protein</fullName>
    </submittedName>
</protein>
<dbReference type="EMBL" id="ML996111">
    <property type="protein sequence ID" value="KAF2738055.1"/>
    <property type="molecule type" value="Genomic_DNA"/>
</dbReference>
<evidence type="ECO:0000313" key="3">
    <source>
        <dbReference type="Proteomes" id="UP000799444"/>
    </source>
</evidence>
<gene>
    <name evidence="2" type="ORF">EJ04DRAFT_520570</name>
</gene>
<name>A0A9P4R6Q5_9PLEO</name>
<reference evidence="2" key="1">
    <citation type="journal article" date="2020" name="Stud. Mycol.">
        <title>101 Dothideomycetes genomes: a test case for predicting lifestyles and emergence of pathogens.</title>
        <authorList>
            <person name="Haridas S."/>
            <person name="Albert R."/>
            <person name="Binder M."/>
            <person name="Bloem J."/>
            <person name="Labutti K."/>
            <person name="Salamov A."/>
            <person name="Andreopoulos B."/>
            <person name="Baker S."/>
            <person name="Barry K."/>
            <person name="Bills G."/>
            <person name="Bluhm B."/>
            <person name="Cannon C."/>
            <person name="Castanera R."/>
            <person name="Culley D."/>
            <person name="Daum C."/>
            <person name="Ezra D."/>
            <person name="Gonzalez J."/>
            <person name="Henrissat B."/>
            <person name="Kuo A."/>
            <person name="Liang C."/>
            <person name="Lipzen A."/>
            <person name="Lutzoni F."/>
            <person name="Magnuson J."/>
            <person name="Mondo S."/>
            <person name="Nolan M."/>
            <person name="Ohm R."/>
            <person name="Pangilinan J."/>
            <person name="Park H.-J."/>
            <person name="Ramirez L."/>
            <person name="Alfaro M."/>
            <person name="Sun H."/>
            <person name="Tritt A."/>
            <person name="Yoshinaga Y."/>
            <person name="Zwiers L.-H."/>
            <person name="Turgeon B."/>
            <person name="Goodwin S."/>
            <person name="Spatafora J."/>
            <person name="Crous P."/>
            <person name="Grigoriev I."/>
        </authorList>
    </citation>
    <scope>NUCLEOTIDE SEQUENCE</scope>
    <source>
        <strain evidence="2">CBS 125425</strain>
    </source>
</reference>
<accession>A0A9P4R6Q5</accession>
<organism evidence="2 3">
    <name type="scientific">Polyplosphaeria fusca</name>
    <dbReference type="NCBI Taxonomy" id="682080"/>
    <lineage>
        <taxon>Eukaryota</taxon>
        <taxon>Fungi</taxon>
        <taxon>Dikarya</taxon>
        <taxon>Ascomycota</taxon>
        <taxon>Pezizomycotina</taxon>
        <taxon>Dothideomycetes</taxon>
        <taxon>Pleosporomycetidae</taxon>
        <taxon>Pleosporales</taxon>
        <taxon>Tetraplosphaeriaceae</taxon>
        <taxon>Polyplosphaeria</taxon>
    </lineage>
</organism>
<dbReference type="AlphaFoldDB" id="A0A9P4R6Q5"/>